<feature type="transmembrane region" description="Helical" evidence="1">
    <location>
        <begin position="26"/>
        <end position="43"/>
    </location>
</feature>
<organism evidence="2 3">
    <name type="scientific">Ancylostoma ceylanicum</name>
    <dbReference type="NCBI Taxonomy" id="53326"/>
    <lineage>
        <taxon>Eukaryota</taxon>
        <taxon>Metazoa</taxon>
        <taxon>Ecdysozoa</taxon>
        <taxon>Nematoda</taxon>
        <taxon>Chromadorea</taxon>
        <taxon>Rhabditida</taxon>
        <taxon>Rhabditina</taxon>
        <taxon>Rhabditomorpha</taxon>
        <taxon>Strongyloidea</taxon>
        <taxon>Ancylostomatidae</taxon>
        <taxon>Ancylostomatinae</taxon>
        <taxon>Ancylostoma</taxon>
    </lineage>
</organism>
<keyword evidence="1" id="KW-1133">Transmembrane helix</keyword>
<keyword evidence="3" id="KW-1185">Reference proteome</keyword>
<comment type="caution">
    <text evidence="2">The sequence shown here is derived from an EMBL/GenBank/DDBJ whole genome shotgun (WGS) entry which is preliminary data.</text>
</comment>
<sequence length="105" mass="11768">MVASGARVLVEAPAADARRRLGEAKIVFLALFALPSLFVASITRPPTLRPSFDSMTSPRRFCHRTRGGLPYPPSRHPLTPWTHPLGITHFRQDFTVHTPLMHLFV</sequence>
<keyword evidence="1" id="KW-0812">Transmembrane</keyword>
<protein>
    <submittedName>
        <fullName evidence="2">Uncharacterized protein</fullName>
    </submittedName>
</protein>
<proteinExistence type="predicted"/>
<gene>
    <name evidence="2" type="primary">Acey_s0236.g3237</name>
    <name evidence="2" type="ORF">Y032_0236g3237</name>
</gene>
<evidence type="ECO:0000256" key="1">
    <source>
        <dbReference type="SAM" id="Phobius"/>
    </source>
</evidence>
<evidence type="ECO:0000313" key="3">
    <source>
        <dbReference type="Proteomes" id="UP000024635"/>
    </source>
</evidence>
<dbReference type="AlphaFoldDB" id="A0A016SFQ6"/>
<keyword evidence="1" id="KW-0472">Membrane</keyword>
<evidence type="ECO:0000313" key="2">
    <source>
        <dbReference type="EMBL" id="EYB89119.1"/>
    </source>
</evidence>
<dbReference type="EMBL" id="JARK01001572">
    <property type="protein sequence ID" value="EYB89119.1"/>
    <property type="molecule type" value="Genomic_DNA"/>
</dbReference>
<reference evidence="3" key="1">
    <citation type="journal article" date="2015" name="Nat. Genet.">
        <title>The genome and transcriptome of the zoonotic hookworm Ancylostoma ceylanicum identify infection-specific gene families.</title>
        <authorList>
            <person name="Schwarz E.M."/>
            <person name="Hu Y."/>
            <person name="Antoshechkin I."/>
            <person name="Miller M.M."/>
            <person name="Sternberg P.W."/>
            <person name="Aroian R.V."/>
        </authorList>
    </citation>
    <scope>NUCLEOTIDE SEQUENCE</scope>
    <source>
        <strain evidence="3">HY135</strain>
    </source>
</reference>
<dbReference type="Proteomes" id="UP000024635">
    <property type="component" value="Unassembled WGS sequence"/>
</dbReference>
<accession>A0A016SFQ6</accession>
<name>A0A016SFQ6_9BILA</name>